<dbReference type="PROSITE" id="PS50943">
    <property type="entry name" value="HTH_CROC1"/>
    <property type="match status" value="1"/>
</dbReference>
<keyword evidence="3" id="KW-0804">Transcription</keyword>
<comment type="caution">
    <text evidence="6">The sequence shown here is derived from an EMBL/GenBank/DDBJ whole genome shotgun (WGS) entry which is preliminary data.</text>
</comment>
<evidence type="ECO:0000259" key="4">
    <source>
        <dbReference type="PROSITE" id="PS50932"/>
    </source>
</evidence>
<dbReference type="InterPro" id="IPR028082">
    <property type="entry name" value="Peripla_BP_I"/>
</dbReference>
<evidence type="ECO:0000256" key="2">
    <source>
        <dbReference type="ARBA" id="ARBA00023125"/>
    </source>
</evidence>
<name>A0ABT0YY55_9FLAO</name>
<evidence type="ECO:0000313" key="7">
    <source>
        <dbReference type="Proteomes" id="UP001155077"/>
    </source>
</evidence>
<dbReference type="SUPFAM" id="SSF47413">
    <property type="entry name" value="lambda repressor-like DNA-binding domains"/>
    <property type="match status" value="1"/>
</dbReference>
<dbReference type="Gene3D" id="1.10.260.40">
    <property type="entry name" value="lambda repressor-like DNA-binding domains"/>
    <property type="match status" value="1"/>
</dbReference>
<dbReference type="Gene3D" id="3.40.50.2300">
    <property type="match status" value="2"/>
</dbReference>
<dbReference type="InterPro" id="IPR000843">
    <property type="entry name" value="HTH_LacI"/>
</dbReference>
<protein>
    <submittedName>
        <fullName evidence="6">LacI family transcriptional regulator</fullName>
    </submittedName>
</protein>
<evidence type="ECO:0000256" key="1">
    <source>
        <dbReference type="ARBA" id="ARBA00023015"/>
    </source>
</evidence>
<accession>A0ABT0YY55</accession>
<dbReference type="InterPro" id="IPR010982">
    <property type="entry name" value="Lambda_DNA-bd_dom_sf"/>
</dbReference>
<dbReference type="PROSITE" id="PS50932">
    <property type="entry name" value="HTH_LACI_2"/>
    <property type="match status" value="1"/>
</dbReference>
<dbReference type="CDD" id="cd06267">
    <property type="entry name" value="PBP1_LacI_sugar_binding-like"/>
    <property type="match status" value="1"/>
</dbReference>
<sequence length="344" mass="38690">MNKKMTLKELAFKLNLSISTVSKALNGSSEISTETKNRVKELATISNYFPNSFAQGLKSSKTNTLGIIVPDILPNFFSMVLDGIEEKATELGYKVIICISKESVEKEKQAIEMLIRSQVDGILISPSRETQATKQIEHLNFPGKFDIPLVMFDRILNEIEADKIFIDDKLEAELATLELLNSGCSRIVYISGITKTSVSENRNKGYRNALSKYNLEDKCLELEVNSTQYPFKDLKRLLIKEKIDGILTSDELTTVLTARQLLNLGFKIPEEVSLIGFTNGIMGETFLPSISTIDQKAREQGEMAVHTIADRIDGKLSLERLEFIIQADIIHRESTRRTSLSRFI</sequence>
<reference evidence="6" key="1">
    <citation type="submission" date="2022-06" db="EMBL/GenBank/DDBJ databases">
        <title>Gramella sediminis sp. nov., isolated from deep-sea sediment of the Indian Ocean.</title>
        <authorList>
            <person name="Yang L."/>
        </authorList>
    </citation>
    <scope>NUCLEOTIDE SEQUENCE</scope>
    <source>
        <strain evidence="6">HMD3159</strain>
    </source>
</reference>
<dbReference type="Proteomes" id="UP001155077">
    <property type="component" value="Unassembled WGS sequence"/>
</dbReference>
<feature type="domain" description="HTH lacI-type" evidence="4">
    <location>
        <begin position="5"/>
        <end position="59"/>
    </location>
</feature>
<dbReference type="PANTHER" id="PTHR30146">
    <property type="entry name" value="LACI-RELATED TRANSCRIPTIONAL REPRESSOR"/>
    <property type="match status" value="1"/>
</dbReference>
<dbReference type="RefSeq" id="WP_252110797.1">
    <property type="nucleotide sequence ID" value="NZ_JAMSCK010000001.1"/>
</dbReference>
<proteinExistence type="predicted"/>
<dbReference type="InterPro" id="IPR046335">
    <property type="entry name" value="LacI/GalR-like_sensor"/>
</dbReference>
<dbReference type="SUPFAM" id="SSF53822">
    <property type="entry name" value="Periplasmic binding protein-like I"/>
    <property type="match status" value="1"/>
</dbReference>
<dbReference type="Pfam" id="PF00356">
    <property type="entry name" value="LacI"/>
    <property type="match status" value="1"/>
</dbReference>
<evidence type="ECO:0000259" key="5">
    <source>
        <dbReference type="PROSITE" id="PS50943"/>
    </source>
</evidence>
<dbReference type="EMBL" id="JAMSCK010000001">
    <property type="protein sequence ID" value="MCM8568403.1"/>
    <property type="molecule type" value="Genomic_DNA"/>
</dbReference>
<feature type="domain" description="HTH cro/C1-type" evidence="5">
    <location>
        <begin position="3"/>
        <end position="35"/>
    </location>
</feature>
<organism evidence="6 7">
    <name type="scientific">Gramella jeungdoensis</name>
    <dbReference type="NCBI Taxonomy" id="708091"/>
    <lineage>
        <taxon>Bacteria</taxon>
        <taxon>Pseudomonadati</taxon>
        <taxon>Bacteroidota</taxon>
        <taxon>Flavobacteriia</taxon>
        <taxon>Flavobacteriales</taxon>
        <taxon>Flavobacteriaceae</taxon>
        <taxon>Christiangramia</taxon>
    </lineage>
</organism>
<gene>
    <name evidence="6" type="ORF">NE848_03385</name>
</gene>
<evidence type="ECO:0000256" key="3">
    <source>
        <dbReference type="ARBA" id="ARBA00023163"/>
    </source>
</evidence>
<keyword evidence="1" id="KW-0805">Transcription regulation</keyword>
<keyword evidence="2" id="KW-0238">DNA-binding</keyword>
<dbReference type="InterPro" id="IPR001387">
    <property type="entry name" value="Cro/C1-type_HTH"/>
</dbReference>
<dbReference type="SMART" id="SM00354">
    <property type="entry name" value="HTH_LACI"/>
    <property type="match status" value="1"/>
</dbReference>
<dbReference type="PANTHER" id="PTHR30146:SF109">
    <property type="entry name" value="HTH-TYPE TRANSCRIPTIONAL REGULATOR GALS"/>
    <property type="match status" value="1"/>
</dbReference>
<keyword evidence="7" id="KW-1185">Reference proteome</keyword>
<dbReference type="CDD" id="cd01392">
    <property type="entry name" value="HTH_LacI"/>
    <property type="match status" value="1"/>
</dbReference>
<evidence type="ECO:0000313" key="6">
    <source>
        <dbReference type="EMBL" id="MCM8568403.1"/>
    </source>
</evidence>
<dbReference type="Pfam" id="PF13377">
    <property type="entry name" value="Peripla_BP_3"/>
    <property type="match status" value="1"/>
</dbReference>